<dbReference type="InterPro" id="IPR027417">
    <property type="entry name" value="P-loop_NTPase"/>
</dbReference>
<reference evidence="1 2" key="1">
    <citation type="journal article" date="2008" name="Nature">
        <title>The genome of Laccaria bicolor provides insights into mycorrhizal symbiosis.</title>
        <authorList>
            <person name="Martin F."/>
            <person name="Aerts A."/>
            <person name="Ahren D."/>
            <person name="Brun A."/>
            <person name="Danchin E.G.J."/>
            <person name="Duchaussoy F."/>
            <person name="Gibon J."/>
            <person name="Kohler A."/>
            <person name="Lindquist E."/>
            <person name="Pereda V."/>
            <person name="Salamov A."/>
            <person name="Shapiro H.J."/>
            <person name="Wuyts J."/>
            <person name="Blaudez D."/>
            <person name="Buee M."/>
            <person name="Brokstein P."/>
            <person name="Canbaeck B."/>
            <person name="Cohen D."/>
            <person name="Courty P.E."/>
            <person name="Coutinho P.M."/>
            <person name="Delaruelle C."/>
            <person name="Detter J.C."/>
            <person name="Deveau A."/>
            <person name="DiFazio S."/>
            <person name="Duplessis S."/>
            <person name="Fraissinet-Tachet L."/>
            <person name="Lucic E."/>
            <person name="Frey-Klett P."/>
            <person name="Fourrey C."/>
            <person name="Feussner I."/>
            <person name="Gay G."/>
            <person name="Grimwood J."/>
            <person name="Hoegger P.J."/>
            <person name="Jain P."/>
            <person name="Kilaru S."/>
            <person name="Labbe J."/>
            <person name="Lin Y.C."/>
            <person name="Legue V."/>
            <person name="Le Tacon F."/>
            <person name="Marmeisse R."/>
            <person name="Melayah D."/>
            <person name="Montanini B."/>
            <person name="Muratet M."/>
            <person name="Nehls U."/>
            <person name="Niculita-Hirzel H."/>
            <person name="Oudot-Le Secq M.P."/>
            <person name="Peter M."/>
            <person name="Quesneville H."/>
            <person name="Rajashekar B."/>
            <person name="Reich M."/>
            <person name="Rouhier N."/>
            <person name="Schmutz J."/>
            <person name="Yin T."/>
            <person name="Chalot M."/>
            <person name="Henrissat B."/>
            <person name="Kuees U."/>
            <person name="Lucas S."/>
            <person name="Van de Peer Y."/>
            <person name="Podila G.K."/>
            <person name="Polle A."/>
            <person name="Pukkila P.J."/>
            <person name="Richardson P.M."/>
            <person name="Rouze P."/>
            <person name="Sanders I.R."/>
            <person name="Stajich J.E."/>
            <person name="Tunlid A."/>
            <person name="Tuskan G."/>
            <person name="Grigoriev I.V."/>
        </authorList>
    </citation>
    <scope>NUCLEOTIDE SEQUENCE [LARGE SCALE GENOMIC DNA]</scope>
    <source>
        <strain evidence="2">S238N-H82 / ATCC MYA-4686</strain>
    </source>
</reference>
<dbReference type="HOGENOM" id="CLU_023805_6_0_1"/>
<keyword evidence="2" id="KW-1185">Reference proteome</keyword>
<dbReference type="KEGG" id="lbc:LACBIDRAFT_335545"/>
<protein>
    <submittedName>
        <fullName evidence="1">Predicted protein</fullName>
    </submittedName>
</protein>
<dbReference type="CDD" id="cd00882">
    <property type="entry name" value="Ras_like_GTPase"/>
    <property type="match status" value="1"/>
</dbReference>
<organism evidence="2">
    <name type="scientific">Laccaria bicolor (strain S238N-H82 / ATCC MYA-4686)</name>
    <name type="common">Bicoloured deceiver</name>
    <name type="synonym">Laccaria laccata var. bicolor</name>
    <dbReference type="NCBI Taxonomy" id="486041"/>
    <lineage>
        <taxon>Eukaryota</taxon>
        <taxon>Fungi</taxon>
        <taxon>Dikarya</taxon>
        <taxon>Basidiomycota</taxon>
        <taxon>Agaricomycotina</taxon>
        <taxon>Agaricomycetes</taxon>
        <taxon>Agaricomycetidae</taxon>
        <taxon>Agaricales</taxon>
        <taxon>Agaricineae</taxon>
        <taxon>Hydnangiaceae</taxon>
        <taxon>Laccaria</taxon>
    </lineage>
</organism>
<dbReference type="InParanoid" id="B0E2L7"/>
<dbReference type="Gene3D" id="3.40.50.300">
    <property type="entry name" value="P-loop containing nucleotide triphosphate hydrolases"/>
    <property type="match status" value="1"/>
</dbReference>
<sequence length="302" mass="35438">MSLSNVESQAAEDIERQQRRARRVRNLTNRFRVLIIGRANAGKTTILQRVCNTTEQPKIFNPEGHEVMWIYTPYYILLKVWQRGEHDIENEMIFESNTAFVFHDSRGFEAGRTSELDKVKEFLQKRSTNNRLKDHLHVIWYCIPINDEARPFTRAELTFFDECGTGRVPVIVLFTKADMLDAPTIKHLVDTGMDVEDAANKAPEEVVFPDWKLFKEKREWRKMVEKILNYFPHMVWWDEDDDDNTNADLYAYAAAYYADVAVIQNFLFCQIPFLEVITVNALPYPEFSFIHPQTCYASYTRA</sequence>
<evidence type="ECO:0000313" key="2">
    <source>
        <dbReference type="Proteomes" id="UP000001194"/>
    </source>
</evidence>
<evidence type="ECO:0000313" key="1">
    <source>
        <dbReference type="EMBL" id="EDQ98915.1"/>
    </source>
</evidence>
<gene>
    <name evidence="1" type="ORF">LACBIDRAFT_335545</name>
</gene>
<dbReference type="RefSeq" id="XP_001890426.1">
    <property type="nucleotide sequence ID" value="XM_001890391.1"/>
</dbReference>
<dbReference type="Proteomes" id="UP000001194">
    <property type="component" value="Unassembled WGS sequence"/>
</dbReference>
<name>B0E2L7_LACBS</name>
<dbReference type="GeneID" id="6086079"/>
<dbReference type="EMBL" id="DS547184">
    <property type="protein sequence ID" value="EDQ98915.1"/>
    <property type="molecule type" value="Genomic_DNA"/>
</dbReference>
<dbReference type="AlphaFoldDB" id="B0E2L7"/>
<accession>B0E2L7</accession>
<dbReference type="OrthoDB" id="59699at2759"/>
<dbReference type="SUPFAM" id="SSF52540">
    <property type="entry name" value="P-loop containing nucleoside triphosphate hydrolases"/>
    <property type="match status" value="1"/>
</dbReference>
<proteinExistence type="predicted"/>